<evidence type="ECO:0000313" key="1">
    <source>
        <dbReference type="Proteomes" id="UP000095286"/>
    </source>
</evidence>
<name>A0AC35UGA9_9BILA</name>
<dbReference type="WBParaSite" id="RSKR_0001128700.1">
    <property type="protein sequence ID" value="RSKR_0001128700.1"/>
    <property type="gene ID" value="RSKR_0001128700"/>
</dbReference>
<dbReference type="Proteomes" id="UP000095286">
    <property type="component" value="Unplaced"/>
</dbReference>
<reference evidence="2" key="1">
    <citation type="submission" date="2016-11" db="UniProtKB">
        <authorList>
            <consortium name="WormBaseParasite"/>
        </authorList>
    </citation>
    <scope>IDENTIFICATION</scope>
    <source>
        <strain evidence="2">KR3021</strain>
    </source>
</reference>
<evidence type="ECO:0000313" key="2">
    <source>
        <dbReference type="WBParaSite" id="RSKR_0001128700.1"/>
    </source>
</evidence>
<organism evidence="1 2">
    <name type="scientific">Rhabditophanes sp. KR3021</name>
    <dbReference type="NCBI Taxonomy" id="114890"/>
    <lineage>
        <taxon>Eukaryota</taxon>
        <taxon>Metazoa</taxon>
        <taxon>Ecdysozoa</taxon>
        <taxon>Nematoda</taxon>
        <taxon>Chromadorea</taxon>
        <taxon>Rhabditida</taxon>
        <taxon>Tylenchina</taxon>
        <taxon>Panagrolaimomorpha</taxon>
        <taxon>Strongyloidoidea</taxon>
        <taxon>Alloionematidae</taxon>
        <taxon>Rhabditophanes</taxon>
    </lineage>
</organism>
<sequence>MSQLVKDCNQKIMEEQIDFVEFIKSTERMKVCDSPNCANLPSSKNGSKESLKESPKSVVDKCRALDNRKFSEENIRMGKTINPTKIFKSSKTCAVFHTLDYAQDETATEDSSNSRVISSGMHKPDYIRLPSLQMTNKGPSSGEDKKCTCEKQGKNMSKKNSVDSKVVRIITTKRVNEDSVIEFVSEEPIMDNV</sequence>
<accession>A0AC35UGA9</accession>
<proteinExistence type="predicted"/>
<protein>
    <submittedName>
        <fullName evidence="2">Breast cancer type 1 susceptibility protein homolog</fullName>
    </submittedName>
</protein>